<dbReference type="STRING" id="1220188.A0A4S3J6P5"/>
<feature type="compositionally biased region" description="Low complexity" evidence="1">
    <location>
        <begin position="53"/>
        <end position="62"/>
    </location>
</feature>
<keyword evidence="3" id="KW-1185">Reference proteome</keyword>
<dbReference type="VEuPathDB" id="FungiDB:EYZ11_010750"/>
<comment type="caution">
    <text evidence="2">The sequence shown here is derived from an EMBL/GenBank/DDBJ whole genome shotgun (WGS) entry which is preliminary data.</text>
</comment>
<evidence type="ECO:0000313" key="2">
    <source>
        <dbReference type="EMBL" id="THC89787.1"/>
    </source>
</evidence>
<feature type="region of interest" description="Disordered" evidence="1">
    <location>
        <begin position="51"/>
        <end position="133"/>
    </location>
</feature>
<organism evidence="2 3">
    <name type="scientific">Aspergillus tanneri</name>
    <dbReference type="NCBI Taxonomy" id="1220188"/>
    <lineage>
        <taxon>Eukaryota</taxon>
        <taxon>Fungi</taxon>
        <taxon>Dikarya</taxon>
        <taxon>Ascomycota</taxon>
        <taxon>Pezizomycotina</taxon>
        <taxon>Eurotiomycetes</taxon>
        <taxon>Eurotiomycetidae</taxon>
        <taxon>Eurotiales</taxon>
        <taxon>Aspergillaceae</taxon>
        <taxon>Aspergillus</taxon>
        <taxon>Aspergillus subgen. Circumdati</taxon>
    </lineage>
</organism>
<feature type="compositionally biased region" description="Polar residues" evidence="1">
    <location>
        <begin position="91"/>
        <end position="100"/>
    </location>
</feature>
<protein>
    <submittedName>
        <fullName evidence="2">Uncharacterized protein</fullName>
    </submittedName>
</protein>
<reference evidence="2 3" key="1">
    <citation type="submission" date="2019-03" db="EMBL/GenBank/DDBJ databases">
        <title>The genome sequence of a newly discovered highly antifungal drug resistant Aspergillus species, Aspergillus tanneri NIH 1004.</title>
        <authorList>
            <person name="Mounaud S."/>
            <person name="Singh I."/>
            <person name="Joardar V."/>
            <person name="Pakala S."/>
            <person name="Pakala S."/>
            <person name="Venepally P."/>
            <person name="Hoover J."/>
            <person name="Nierman W."/>
            <person name="Chung J."/>
            <person name="Losada L."/>
        </authorList>
    </citation>
    <scope>NUCLEOTIDE SEQUENCE [LARGE SCALE GENOMIC DNA]</scope>
    <source>
        <strain evidence="2 3">NIH1004</strain>
    </source>
</reference>
<evidence type="ECO:0000313" key="3">
    <source>
        <dbReference type="Proteomes" id="UP000308092"/>
    </source>
</evidence>
<dbReference type="AlphaFoldDB" id="A0A4S3J6P5"/>
<accession>A0A4S3J6P5</accession>
<dbReference type="Proteomes" id="UP000308092">
    <property type="component" value="Unassembled WGS sequence"/>
</dbReference>
<evidence type="ECO:0000256" key="1">
    <source>
        <dbReference type="SAM" id="MobiDB-lite"/>
    </source>
</evidence>
<gene>
    <name evidence="2" type="ORF">EYZ11_010750</name>
</gene>
<dbReference type="EMBL" id="SOSA01000603">
    <property type="protein sequence ID" value="THC89787.1"/>
    <property type="molecule type" value="Genomic_DNA"/>
</dbReference>
<proteinExistence type="predicted"/>
<sequence length="211" mass="23446">MSKLQKKRNPMRVVAHITFSLSPLPYTNTKSSIPERLPSVSVVIPVRRPDKLTTTTTQTNITRKPRRLQGADDHGDNNDAAVHELCYDRPVSSSRSNNEVEGNLRKKHTPSSLMDDAAGACPQSPQKSPDSRFAVTPTEAKEVFGRGVLRIQPYGPRHAYFITFLPDVVQPPSKPSPSELPLEKPSRSASEIGARRLFKFSIPKFDTKMGD</sequence>
<name>A0A4S3J6P5_9EURO</name>
<feature type="compositionally biased region" description="Basic and acidic residues" evidence="1">
    <location>
        <begin position="69"/>
        <end position="87"/>
    </location>
</feature>